<keyword evidence="5" id="KW-0808">Transferase</keyword>
<reference evidence="10 11" key="1">
    <citation type="submission" date="2018-01" db="EMBL/GenBank/DDBJ databases">
        <title>Whole genome sequencing of Histamine producing bacteria.</title>
        <authorList>
            <person name="Butler K."/>
        </authorList>
    </citation>
    <scope>NUCLEOTIDE SEQUENCE [LARGE SCALE GENOMIC DNA]</scope>
    <source>
        <strain evidence="10 11">FS-7.2</strain>
    </source>
</reference>
<dbReference type="GO" id="GO:0004376">
    <property type="term" value="F:GPI mannosyltransferase activity"/>
    <property type="evidence" value="ECO:0007669"/>
    <property type="project" value="InterPro"/>
</dbReference>
<dbReference type="GO" id="GO:0006506">
    <property type="term" value="P:GPI anchor biosynthetic process"/>
    <property type="evidence" value="ECO:0007669"/>
    <property type="project" value="UniProtKB-UniPathway"/>
</dbReference>
<protein>
    <submittedName>
        <fullName evidence="10">Uncharacterized protein</fullName>
    </submittedName>
</protein>
<dbReference type="EMBL" id="PYNF01000014">
    <property type="protein sequence ID" value="PSU96767.1"/>
    <property type="molecule type" value="Genomic_DNA"/>
</dbReference>
<organism evidence="10 11">
    <name type="scientific">Photobacterium kishitanii</name>
    <dbReference type="NCBI Taxonomy" id="318456"/>
    <lineage>
        <taxon>Bacteria</taxon>
        <taxon>Pseudomonadati</taxon>
        <taxon>Pseudomonadota</taxon>
        <taxon>Gammaproteobacteria</taxon>
        <taxon>Vibrionales</taxon>
        <taxon>Vibrionaceae</taxon>
        <taxon>Photobacterium</taxon>
    </lineage>
</organism>
<keyword evidence="6" id="KW-0812">Transmembrane</keyword>
<keyword evidence="7" id="KW-0256">Endoplasmic reticulum</keyword>
<dbReference type="Proteomes" id="UP000241426">
    <property type="component" value="Unassembled WGS sequence"/>
</dbReference>
<evidence type="ECO:0000313" key="11">
    <source>
        <dbReference type="Proteomes" id="UP000241426"/>
    </source>
</evidence>
<evidence type="ECO:0000256" key="3">
    <source>
        <dbReference type="ARBA" id="ARBA00022502"/>
    </source>
</evidence>
<comment type="pathway">
    <text evidence="2">Glycolipid biosynthesis; glycosylphosphatidylinositol-anchor biosynthesis.</text>
</comment>
<dbReference type="PANTHER" id="PTHR12468:SF2">
    <property type="entry name" value="GPI MANNOSYLTRANSFERASE 2"/>
    <property type="match status" value="1"/>
</dbReference>
<dbReference type="RefSeq" id="WP_036795110.1">
    <property type="nucleotide sequence ID" value="NZ_JAUZMX010000001.1"/>
</dbReference>
<evidence type="ECO:0000256" key="2">
    <source>
        <dbReference type="ARBA" id="ARBA00004687"/>
    </source>
</evidence>
<evidence type="ECO:0000256" key="1">
    <source>
        <dbReference type="ARBA" id="ARBA00004477"/>
    </source>
</evidence>
<comment type="caution">
    <text evidence="10">The sequence shown here is derived from an EMBL/GenBank/DDBJ whole genome shotgun (WGS) entry which is preliminary data.</text>
</comment>
<evidence type="ECO:0000256" key="9">
    <source>
        <dbReference type="ARBA" id="ARBA00023136"/>
    </source>
</evidence>
<evidence type="ECO:0000256" key="5">
    <source>
        <dbReference type="ARBA" id="ARBA00022679"/>
    </source>
</evidence>
<keyword evidence="9" id="KW-0472">Membrane</keyword>
<keyword evidence="3" id="KW-0337">GPI-anchor biosynthesis</keyword>
<dbReference type="GO" id="GO:0016020">
    <property type="term" value="C:membrane"/>
    <property type="evidence" value="ECO:0007669"/>
    <property type="project" value="GOC"/>
</dbReference>
<evidence type="ECO:0000256" key="7">
    <source>
        <dbReference type="ARBA" id="ARBA00022824"/>
    </source>
</evidence>
<dbReference type="GeneID" id="29944108"/>
<name>A0A0B7JC45_9GAMM</name>
<dbReference type="GO" id="GO:0000009">
    <property type="term" value="F:alpha-1,6-mannosyltransferase activity"/>
    <property type="evidence" value="ECO:0007669"/>
    <property type="project" value="InterPro"/>
</dbReference>
<dbReference type="eggNOG" id="COG5542">
    <property type="taxonomic scope" value="Bacteria"/>
</dbReference>
<keyword evidence="4" id="KW-0328">Glycosyltransferase</keyword>
<dbReference type="GO" id="GO:0031501">
    <property type="term" value="C:mannosyltransferase complex"/>
    <property type="evidence" value="ECO:0007669"/>
    <property type="project" value="TreeGrafter"/>
</dbReference>
<keyword evidence="8" id="KW-1133">Transmembrane helix</keyword>
<gene>
    <name evidence="10" type="ORF">C9J27_15545</name>
</gene>
<dbReference type="UniPathway" id="UPA00196"/>
<evidence type="ECO:0000256" key="6">
    <source>
        <dbReference type="ARBA" id="ARBA00022692"/>
    </source>
</evidence>
<evidence type="ECO:0000313" key="10">
    <source>
        <dbReference type="EMBL" id="PSU96767.1"/>
    </source>
</evidence>
<dbReference type="InterPro" id="IPR007315">
    <property type="entry name" value="PIG-V/Gpi18"/>
</dbReference>
<dbReference type="AlphaFoldDB" id="A0A0B7JC45"/>
<accession>A0A2T3KFG9</accession>
<proteinExistence type="predicted"/>
<accession>A0A0B7JC45</accession>
<comment type="subcellular location">
    <subcellularLocation>
        <location evidence="1">Endoplasmic reticulum membrane</location>
        <topology evidence="1">Multi-pass membrane protein</topology>
    </subcellularLocation>
</comment>
<dbReference type="PANTHER" id="PTHR12468">
    <property type="entry name" value="GPI MANNOSYLTRANSFERASE 2"/>
    <property type="match status" value="1"/>
</dbReference>
<evidence type="ECO:0000256" key="4">
    <source>
        <dbReference type="ARBA" id="ARBA00022676"/>
    </source>
</evidence>
<sequence>MNPLSLTDIRLTRKDWLNLIFAVIVSRIVIYALGLWGVSMFMTGHYAEQPLLQTVCRFDCVWFYRIIDNGYDLVPQWLGQKNAANWAFMPLQPFLGWIFSHLTTFENPINNYRFGLAFASNLAFLFSIPMVLMVLKQLKISDTTRYTMIWALCFSPYTVYSSAGYTEPLFIALVAGVFLFSYRQQWFWVAVLGMLAAVTRNLGVFLVFPVLIIAIQHYGIQSFLRFKTPALKVLAAIWVIPIGFFGFMTYMYFHVGDALAFGHIQIAWGRQLTNPFHWLKFGLETGGPKLYLTIMALLAFALNIYLVVRKYYAEALFMFICLILPLSSSLNAMPRYAFGLYPTFLGLALLVERYPNIKIPMLCIFSAASTFIAMGFFGHHFFTV</sequence>
<evidence type="ECO:0000256" key="8">
    <source>
        <dbReference type="ARBA" id="ARBA00022989"/>
    </source>
</evidence>